<dbReference type="PROSITE" id="PS50076">
    <property type="entry name" value="DNAJ_2"/>
    <property type="match status" value="1"/>
</dbReference>
<comment type="similarity">
    <text evidence="9">Belongs to the DnaJ family.</text>
</comment>
<dbReference type="Gene3D" id="2.60.260.20">
    <property type="entry name" value="Urease metallochaperone UreE, N-terminal domain"/>
    <property type="match status" value="2"/>
</dbReference>
<dbReference type="Proteomes" id="UP001387100">
    <property type="component" value="Unassembled WGS sequence"/>
</dbReference>
<dbReference type="Pfam" id="PF01556">
    <property type="entry name" value="DnaJ_C"/>
    <property type="match status" value="1"/>
</dbReference>
<reference evidence="13 14" key="1">
    <citation type="journal article" date="2017" name="Int. J. Syst. Evol. Microbiol.">
        <title>Pseudokineococcus basanitobsidens sp. nov., isolated from volcanic rock.</title>
        <authorList>
            <person name="Lee D.W."/>
            <person name="Park M.Y."/>
            <person name="Kim J.J."/>
            <person name="Kim B.S."/>
        </authorList>
    </citation>
    <scope>NUCLEOTIDE SEQUENCE [LARGE SCALE GENOMIC DNA]</scope>
    <source>
        <strain evidence="13 14">DSM 103726</strain>
    </source>
</reference>
<evidence type="ECO:0000256" key="3">
    <source>
        <dbReference type="ARBA" id="ARBA00022723"/>
    </source>
</evidence>
<dbReference type="PRINTS" id="PR00625">
    <property type="entry name" value="JDOMAIN"/>
</dbReference>
<keyword evidence="6 9" id="KW-0862">Zinc</keyword>
<dbReference type="InterPro" id="IPR001623">
    <property type="entry name" value="DnaJ_domain"/>
</dbReference>
<comment type="domain">
    <text evidence="9">The J domain is necessary and sufficient to stimulate DnaK ATPase activity. Zinc center 1 plays an important role in the autonomous, DnaK-independent chaperone activity of DnaJ. Zinc center 2 is essential for interaction with DnaK and for DnaJ activity.</text>
</comment>
<dbReference type="SUPFAM" id="SSF46565">
    <property type="entry name" value="Chaperone J-domain"/>
    <property type="match status" value="1"/>
</dbReference>
<feature type="binding site" evidence="9">
    <location>
        <position position="181"/>
    </location>
    <ligand>
        <name>Zn(2+)</name>
        <dbReference type="ChEBI" id="CHEBI:29105"/>
        <label>2</label>
    </ligand>
</feature>
<comment type="subcellular location">
    <subcellularLocation>
        <location evidence="9">Cytoplasm</location>
    </subcellularLocation>
</comment>
<name>A0ABU8RL40_9ACTN</name>
<comment type="caution">
    <text evidence="13">The sequence shown here is derived from an EMBL/GenBank/DDBJ whole genome shotgun (WGS) entry which is preliminary data.</text>
</comment>
<evidence type="ECO:0000256" key="8">
    <source>
        <dbReference type="ARBA" id="ARBA00023186"/>
    </source>
</evidence>
<evidence type="ECO:0000256" key="2">
    <source>
        <dbReference type="ARBA" id="ARBA00022705"/>
    </source>
</evidence>
<keyword evidence="7 9" id="KW-0346">Stress response</keyword>
<dbReference type="CDD" id="cd10719">
    <property type="entry name" value="DnaJ_zf"/>
    <property type="match status" value="1"/>
</dbReference>
<feature type="binding site" evidence="9">
    <location>
        <position position="152"/>
    </location>
    <ligand>
        <name>Zn(2+)</name>
        <dbReference type="ChEBI" id="CHEBI:29105"/>
        <label>2</label>
    </ligand>
</feature>
<comment type="caution">
    <text evidence="9">Lacks conserved residue(s) required for the propagation of feature annotation.</text>
</comment>
<dbReference type="NCBIfam" id="NF010871">
    <property type="entry name" value="PRK14278.1"/>
    <property type="match status" value="1"/>
</dbReference>
<dbReference type="SUPFAM" id="SSF49493">
    <property type="entry name" value="HSP40/DnaJ peptide-binding domain"/>
    <property type="match status" value="2"/>
</dbReference>
<dbReference type="CDD" id="cd10747">
    <property type="entry name" value="DnaJ_C"/>
    <property type="match status" value="1"/>
</dbReference>
<evidence type="ECO:0000256" key="6">
    <source>
        <dbReference type="ARBA" id="ARBA00022833"/>
    </source>
</evidence>
<dbReference type="RefSeq" id="WP_339575105.1">
    <property type="nucleotide sequence ID" value="NZ_JBBIAA010000010.1"/>
</dbReference>
<dbReference type="HAMAP" id="MF_01152">
    <property type="entry name" value="DnaJ"/>
    <property type="match status" value="1"/>
</dbReference>
<feature type="binding site" evidence="9">
    <location>
        <position position="135"/>
    </location>
    <ligand>
        <name>Zn(2+)</name>
        <dbReference type="ChEBI" id="CHEBI:29105"/>
        <label>1</label>
    </ligand>
</feature>
<dbReference type="InterPro" id="IPR008971">
    <property type="entry name" value="HSP40/DnaJ_pept-bd"/>
</dbReference>
<evidence type="ECO:0000313" key="14">
    <source>
        <dbReference type="Proteomes" id="UP001387100"/>
    </source>
</evidence>
<keyword evidence="5 9" id="KW-0863">Zinc-finger</keyword>
<evidence type="ECO:0000256" key="7">
    <source>
        <dbReference type="ARBA" id="ARBA00023016"/>
    </source>
</evidence>
<keyword evidence="2 9" id="KW-0235">DNA replication</keyword>
<keyword evidence="14" id="KW-1185">Reference proteome</keyword>
<dbReference type="PANTHER" id="PTHR43096:SF48">
    <property type="entry name" value="CHAPERONE PROTEIN DNAJ"/>
    <property type="match status" value="1"/>
</dbReference>
<feature type="binding site" evidence="9">
    <location>
        <position position="195"/>
    </location>
    <ligand>
        <name>Zn(2+)</name>
        <dbReference type="ChEBI" id="CHEBI:29105"/>
        <label>1</label>
    </ligand>
</feature>
<dbReference type="Pfam" id="PF00684">
    <property type="entry name" value="DnaJ_CXXCXGXG"/>
    <property type="match status" value="1"/>
</dbReference>
<dbReference type="SMART" id="SM00271">
    <property type="entry name" value="DnaJ"/>
    <property type="match status" value="1"/>
</dbReference>
<dbReference type="SUPFAM" id="SSF57938">
    <property type="entry name" value="DnaJ/Hsp40 cysteine-rich domain"/>
    <property type="match status" value="1"/>
</dbReference>
<evidence type="ECO:0000256" key="1">
    <source>
        <dbReference type="ARBA" id="ARBA00022490"/>
    </source>
</evidence>
<feature type="binding site" evidence="9">
    <location>
        <position position="178"/>
    </location>
    <ligand>
        <name>Zn(2+)</name>
        <dbReference type="ChEBI" id="CHEBI:29105"/>
        <label>2</label>
    </ligand>
</feature>
<dbReference type="PANTHER" id="PTHR43096">
    <property type="entry name" value="DNAJ HOMOLOG 1, MITOCHONDRIAL-RELATED"/>
    <property type="match status" value="1"/>
</dbReference>
<accession>A0ABU8RL40</accession>
<dbReference type="InterPro" id="IPR012724">
    <property type="entry name" value="DnaJ"/>
</dbReference>
<dbReference type="Gene3D" id="1.10.287.110">
    <property type="entry name" value="DnaJ domain"/>
    <property type="match status" value="1"/>
</dbReference>
<dbReference type="InterPro" id="IPR036869">
    <property type="entry name" value="J_dom_sf"/>
</dbReference>
<dbReference type="CDD" id="cd06257">
    <property type="entry name" value="DnaJ"/>
    <property type="match status" value="1"/>
</dbReference>
<dbReference type="PROSITE" id="PS51188">
    <property type="entry name" value="ZF_CR"/>
    <property type="match status" value="1"/>
</dbReference>
<evidence type="ECO:0000313" key="13">
    <source>
        <dbReference type="EMBL" id="MEJ5945721.1"/>
    </source>
</evidence>
<keyword evidence="3 9" id="KW-0479">Metal-binding</keyword>
<proteinExistence type="inferred from homology"/>
<feature type="zinc finger region" description="CR-type" evidence="10">
    <location>
        <begin position="122"/>
        <end position="204"/>
    </location>
</feature>
<evidence type="ECO:0000259" key="12">
    <source>
        <dbReference type="PROSITE" id="PS51188"/>
    </source>
</evidence>
<dbReference type="InterPro" id="IPR002939">
    <property type="entry name" value="DnaJ_C"/>
</dbReference>
<dbReference type="InterPro" id="IPR001305">
    <property type="entry name" value="HSP_DnaJ_Cys-rich_dom"/>
</dbReference>
<dbReference type="Pfam" id="PF00226">
    <property type="entry name" value="DnaJ"/>
    <property type="match status" value="1"/>
</dbReference>
<evidence type="ECO:0000256" key="10">
    <source>
        <dbReference type="PROSITE-ProRule" id="PRU00546"/>
    </source>
</evidence>
<dbReference type="NCBIfam" id="NF008035">
    <property type="entry name" value="PRK10767.1"/>
    <property type="match status" value="1"/>
</dbReference>
<keyword evidence="8 9" id="KW-0143">Chaperone</keyword>
<comment type="subunit">
    <text evidence="9">Homodimer.</text>
</comment>
<feature type="domain" description="CR-type" evidence="12">
    <location>
        <begin position="122"/>
        <end position="204"/>
    </location>
</feature>
<dbReference type="EMBL" id="JBBIAA010000010">
    <property type="protein sequence ID" value="MEJ5945721.1"/>
    <property type="molecule type" value="Genomic_DNA"/>
</dbReference>
<organism evidence="13 14">
    <name type="scientific">Pseudokineococcus basanitobsidens</name>
    <dbReference type="NCBI Taxonomy" id="1926649"/>
    <lineage>
        <taxon>Bacteria</taxon>
        <taxon>Bacillati</taxon>
        <taxon>Actinomycetota</taxon>
        <taxon>Actinomycetes</taxon>
        <taxon>Kineosporiales</taxon>
        <taxon>Kineosporiaceae</taxon>
        <taxon>Pseudokineococcus</taxon>
    </lineage>
</organism>
<sequence>MSDHYAALGVSRDASQDDIKKAYRRLARKLHPDVNPGAADEFKDVSAAYDVLSSPEKRRAYDRGESLGGFGGGAAGGFGFSDIFDTFFGGAAGGGRGPATRARRGQDALIRIEVPLPEAVFGADRTIAVDTAVVCPTCSGSCCQPGTSPRTCEVCGGRGQVQRQVRSFLGQVMTTAPCPNCQGFGTTIPSPCPECAGEGRIQERRDLTVRVPPGVSTGTRIQLAGQSEVGPAGGPPGDLFVEVVEEPHETFTRRGDDLHCTVVVPMTAAALGTELSVDTLDGGQQVDVRPGTQSGEVHTLRGMGVGHLRGGGRGDLLVHVDVQTPTRLDDRQEELLRQLAEIRGEEAPEGRLTSAGGGVFGRLRDMFSGR</sequence>
<feature type="binding site" evidence="9">
    <location>
        <position position="192"/>
    </location>
    <ligand>
        <name>Zn(2+)</name>
        <dbReference type="ChEBI" id="CHEBI:29105"/>
        <label>1</label>
    </ligand>
</feature>
<evidence type="ECO:0000256" key="9">
    <source>
        <dbReference type="HAMAP-Rule" id="MF_01152"/>
    </source>
</evidence>
<keyword evidence="4 9" id="KW-0677">Repeat</keyword>
<gene>
    <name evidence="9 13" type="primary">dnaJ</name>
    <name evidence="13" type="ORF">WDZ17_10510</name>
</gene>
<feature type="domain" description="J" evidence="11">
    <location>
        <begin position="3"/>
        <end position="65"/>
    </location>
</feature>
<comment type="function">
    <text evidence="9">Participates actively in the response to hyperosmotic and heat shock by preventing the aggregation of stress-denatured proteins and by disaggregating proteins, also in an autonomous, DnaK-independent fashion. Unfolded proteins bind initially to DnaJ; upon interaction with the DnaJ-bound protein, DnaK hydrolyzes its bound ATP, resulting in the formation of a stable complex. GrpE releases ADP from DnaK; ATP binding to DnaK triggers the release of the substrate protein, thus completing the reaction cycle. Several rounds of ATP-dependent interactions between DnaJ, DnaK and GrpE are required for fully efficient folding. Also involved, together with DnaK and GrpE, in the DNA replication of plasmids through activation of initiation proteins.</text>
</comment>
<evidence type="ECO:0000256" key="5">
    <source>
        <dbReference type="ARBA" id="ARBA00022771"/>
    </source>
</evidence>
<evidence type="ECO:0000259" key="11">
    <source>
        <dbReference type="PROSITE" id="PS50076"/>
    </source>
</evidence>
<evidence type="ECO:0000256" key="4">
    <source>
        <dbReference type="ARBA" id="ARBA00022737"/>
    </source>
</evidence>
<feature type="binding site" evidence="9">
    <location>
        <position position="138"/>
    </location>
    <ligand>
        <name>Zn(2+)</name>
        <dbReference type="ChEBI" id="CHEBI:29105"/>
        <label>1</label>
    </ligand>
</feature>
<protein>
    <recommendedName>
        <fullName evidence="9">Chaperone protein DnaJ</fullName>
    </recommendedName>
</protein>
<keyword evidence="1 9" id="KW-0963">Cytoplasm</keyword>
<comment type="cofactor">
    <cofactor evidence="9">
        <name>Zn(2+)</name>
        <dbReference type="ChEBI" id="CHEBI:29105"/>
    </cofactor>
    <text evidence="9">Binds 2 Zn(2+) ions per monomer.</text>
</comment>
<dbReference type="Gene3D" id="2.10.230.10">
    <property type="entry name" value="Heat shock protein DnaJ, cysteine-rich domain"/>
    <property type="match status" value="1"/>
</dbReference>
<feature type="binding site" evidence="9">
    <location>
        <position position="155"/>
    </location>
    <ligand>
        <name>Zn(2+)</name>
        <dbReference type="ChEBI" id="CHEBI:29105"/>
        <label>2</label>
    </ligand>
</feature>
<dbReference type="InterPro" id="IPR036410">
    <property type="entry name" value="HSP_DnaJ_Cys-rich_dom_sf"/>
</dbReference>